<protein>
    <submittedName>
        <fullName evidence="1">Uncharacterized protein</fullName>
    </submittedName>
</protein>
<dbReference type="AlphaFoldDB" id="A0A222EQ35"/>
<gene>
    <name evidence="1" type="ORF">SCORR_v1c08760</name>
</gene>
<organism evidence="1 2">
    <name type="scientific">Spiroplasma corruscae</name>
    <dbReference type="NCBI Taxonomy" id="216934"/>
    <lineage>
        <taxon>Bacteria</taxon>
        <taxon>Bacillati</taxon>
        <taxon>Mycoplasmatota</taxon>
        <taxon>Mollicutes</taxon>
        <taxon>Entomoplasmatales</taxon>
        <taxon>Spiroplasmataceae</taxon>
        <taxon>Spiroplasma</taxon>
    </lineage>
</organism>
<name>A0A222EQ35_9MOLU</name>
<proteinExistence type="predicted"/>
<sequence>MFDYWEKYWKKSVLFNIKKYNKENNEIIFTMHKKKKRVIKLRNRYLNLMNDIPNKKIPLIPILKHTHQSQKREQNFIGVVLKPMPQTMSE</sequence>
<dbReference type="RefSeq" id="WP_094049582.1">
    <property type="nucleotide sequence ID" value="NZ_CP022535.1"/>
</dbReference>
<evidence type="ECO:0000313" key="1">
    <source>
        <dbReference type="EMBL" id="ASP28648.1"/>
    </source>
</evidence>
<reference evidence="1 2" key="1">
    <citation type="submission" date="2017-07" db="EMBL/GenBank/DDBJ databases">
        <title>Complete genome sequence of Spiroplasma corruscae EC-1 (DSM 19793).</title>
        <authorList>
            <person name="Tsai Y.-M."/>
            <person name="Lo W.-S."/>
            <person name="Kuo C.-H."/>
        </authorList>
    </citation>
    <scope>NUCLEOTIDE SEQUENCE [LARGE SCALE GENOMIC DNA]</scope>
    <source>
        <strain evidence="1 2">EC-1</strain>
    </source>
</reference>
<dbReference type="KEGG" id="scou:SCORR_v1c08760"/>
<keyword evidence="2" id="KW-1185">Reference proteome</keyword>
<dbReference type="EMBL" id="CP022535">
    <property type="protein sequence ID" value="ASP28648.1"/>
    <property type="molecule type" value="Genomic_DNA"/>
</dbReference>
<dbReference type="Proteomes" id="UP000203229">
    <property type="component" value="Chromosome"/>
</dbReference>
<accession>A0A222EQ35</accession>
<evidence type="ECO:0000313" key="2">
    <source>
        <dbReference type="Proteomes" id="UP000203229"/>
    </source>
</evidence>